<feature type="domain" description="HTH marR-type" evidence="4">
    <location>
        <begin position="5"/>
        <end position="136"/>
    </location>
</feature>
<dbReference type="Proteomes" id="UP000479756">
    <property type="component" value="Unassembled WGS sequence"/>
</dbReference>
<accession>A0A7C9TU90</accession>
<protein>
    <submittedName>
        <fullName evidence="5">MarR family transcriptional regulator</fullName>
    </submittedName>
</protein>
<keyword evidence="1" id="KW-0805">Transcription regulation</keyword>
<proteinExistence type="predicted"/>
<evidence type="ECO:0000256" key="1">
    <source>
        <dbReference type="ARBA" id="ARBA00023015"/>
    </source>
</evidence>
<dbReference type="InterPro" id="IPR000835">
    <property type="entry name" value="HTH_MarR-typ"/>
</dbReference>
<keyword evidence="6" id="KW-1185">Reference proteome</keyword>
<dbReference type="InterPro" id="IPR036388">
    <property type="entry name" value="WH-like_DNA-bd_sf"/>
</dbReference>
<evidence type="ECO:0000256" key="2">
    <source>
        <dbReference type="ARBA" id="ARBA00023125"/>
    </source>
</evidence>
<evidence type="ECO:0000313" key="6">
    <source>
        <dbReference type="Proteomes" id="UP000479756"/>
    </source>
</evidence>
<evidence type="ECO:0000256" key="3">
    <source>
        <dbReference type="ARBA" id="ARBA00023163"/>
    </source>
</evidence>
<keyword evidence="2" id="KW-0238">DNA-binding</keyword>
<dbReference type="Pfam" id="PF01047">
    <property type="entry name" value="MarR"/>
    <property type="match status" value="1"/>
</dbReference>
<dbReference type="GO" id="GO:0003677">
    <property type="term" value="F:DNA binding"/>
    <property type="evidence" value="ECO:0007669"/>
    <property type="project" value="UniProtKB-KW"/>
</dbReference>
<dbReference type="InterPro" id="IPR036390">
    <property type="entry name" value="WH_DNA-bd_sf"/>
</dbReference>
<dbReference type="InterPro" id="IPR052526">
    <property type="entry name" value="HTH-type_Bedaq_tolerance"/>
</dbReference>
<dbReference type="GO" id="GO:0003700">
    <property type="term" value="F:DNA-binding transcription factor activity"/>
    <property type="evidence" value="ECO:0007669"/>
    <property type="project" value="InterPro"/>
</dbReference>
<name>A0A7C9TU90_9MICO</name>
<dbReference type="SUPFAM" id="SSF46785">
    <property type="entry name" value="Winged helix' DNA-binding domain"/>
    <property type="match status" value="1"/>
</dbReference>
<dbReference type="EMBL" id="JAAGWZ010000005">
    <property type="protein sequence ID" value="NEM92524.1"/>
    <property type="molecule type" value="Genomic_DNA"/>
</dbReference>
<organism evidence="5 6">
    <name type="scientific">Galbitalea soli</name>
    <dbReference type="NCBI Taxonomy" id="1268042"/>
    <lineage>
        <taxon>Bacteria</taxon>
        <taxon>Bacillati</taxon>
        <taxon>Actinomycetota</taxon>
        <taxon>Actinomycetes</taxon>
        <taxon>Micrococcales</taxon>
        <taxon>Microbacteriaceae</taxon>
        <taxon>Galbitalea</taxon>
    </lineage>
</organism>
<dbReference type="InterPro" id="IPR023187">
    <property type="entry name" value="Tscrpt_reg_MarR-type_CS"/>
</dbReference>
<dbReference type="RefSeq" id="WP_163474576.1">
    <property type="nucleotide sequence ID" value="NZ_JAAGWZ010000005.1"/>
</dbReference>
<evidence type="ECO:0000313" key="5">
    <source>
        <dbReference type="EMBL" id="NEM92524.1"/>
    </source>
</evidence>
<sequence>MPTDDQDIRLTIQRLARRIRSMQGDENVTEGQRAVLFALYTLGPQSLSSLSEHERVTPPSMNRTINSLVAAGLVTREAARDDGRRVVLELSDAGRTFIRDTKRKRDAWFTTRLASLSEEERATVAAAADILRKLADS</sequence>
<reference evidence="5 6" key="1">
    <citation type="journal article" date="2014" name="Int. J. Syst. Evol. Microbiol.">
        <title>Description of Galbitalea soli gen. nov., sp. nov., and Frondihabitans sucicola sp. nov.</title>
        <authorList>
            <person name="Kim S.J."/>
            <person name="Lim J.M."/>
            <person name="Ahn J.H."/>
            <person name="Weon H.Y."/>
            <person name="Hamada M."/>
            <person name="Suzuki K."/>
            <person name="Ahn T.Y."/>
            <person name="Kwon S.W."/>
        </authorList>
    </citation>
    <scope>NUCLEOTIDE SEQUENCE [LARGE SCALE GENOMIC DNA]</scope>
    <source>
        <strain evidence="5 6">NBRC 108727</strain>
    </source>
</reference>
<dbReference type="SMART" id="SM00347">
    <property type="entry name" value="HTH_MARR"/>
    <property type="match status" value="1"/>
</dbReference>
<dbReference type="PROSITE" id="PS01117">
    <property type="entry name" value="HTH_MARR_1"/>
    <property type="match status" value="1"/>
</dbReference>
<evidence type="ECO:0000259" key="4">
    <source>
        <dbReference type="PROSITE" id="PS50995"/>
    </source>
</evidence>
<dbReference type="AlphaFoldDB" id="A0A7C9TU90"/>
<keyword evidence="3" id="KW-0804">Transcription</keyword>
<dbReference type="PROSITE" id="PS50995">
    <property type="entry name" value="HTH_MARR_2"/>
    <property type="match status" value="1"/>
</dbReference>
<dbReference type="PANTHER" id="PTHR39515:SF2">
    <property type="entry name" value="HTH-TYPE TRANSCRIPTIONAL REGULATOR RV0880"/>
    <property type="match status" value="1"/>
</dbReference>
<comment type="caution">
    <text evidence="5">The sequence shown here is derived from an EMBL/GenBank/DDBJ whole genome shotgun (WGS) entry which is preliminary data.</text>
</comment>
<dbReference type="Gene3D" id="1.10.10.10">
    <property type="entry name" value="Winged helix-like DNA-binding domain superfamily/Winged helix DNA-binding domain"/>
    <property type="match status" value="1"/>
</dbReference>
<gene>
    <name evidence="5" type="ORF">G3T37_14315</name>
</gene>
<dbReference type="PANTHER" id="PTHR39515">
    <property type="entry name" value="CONSERVED PROTEIN"/>
    <property type="match status" value="1"/>
</dbReference>